<dbReference type="AlphaFoldDB" id="A0AAQ3UJM6"/>
<name>A0AAQ3UJM6_PASNO</name>
<dbReference type="PANTHER" id="PTHR46250">
    <property type="entry name" value="MYB/SANT-LIKE DNA-BINDING DOMAIN PROTEIN-RELATED"/>
    <property type="match status" value="1"/>
</dbReference>
<dbReference type="Proteomes" id="UP001341281">
    <property type="component" value="Chromosome 09"/>
</dbReference>
<organism evidence="1 2">
    <name type="scientific">Paspalum notatum var. saurae</name>
    <dbReference type="NCBI Taxonomy" id="547442"/>
    <lineage>
        <taxon>Eukaryota</taxon>
        <taxon>Viridiplantae</taxon>
        <taxon>Streptophyta</taxon>
        <taxon>Embryophyta</taxon>
        <taxon>Tracheophyta</taxon>
        <taxon>Spermatophyta</taxon>
        <taxon>Magnoliopsida</taxon>
        <taxon>Liliopsida</taxon>
        <taxon>Poales</taxon>
        <taxon>Poaceae</taxon>
        <taxon>PACMAD clade</taxon>
        <taxon>Panicoideae</taxon>
        <taxon>Andropogonodae</taxon>
        <taxon>Paspaleae</taxon>
        <taxon>Paspalinae</taxon>
        <taxon>Paspalum</taxon>
    </lineage>
</organism>
<keyword evidence="2" id="KW-1185">Reference proteome</keyword>
<evidence type="ECO:0000313" key="2">
    <source>
        <dbReference type="Proteomes" id="UP001341281"/>
    </source>
</evidence>
<evidence type="ECO:0000313" key="1">
    <source>
        <dbReference type="EMBL" id="WVZ93181.1"/>
    </source>
</evidence>
<proteinExistence type="predicted"/>
<reference evidence="1 2" key="1">
    <citation type="submission" date="2024-02" db="EMBL/GenBank/DDBJ databases">
        <title>High-quality chromosome-scale genome assembly of Pensacola bahiagrass (Paspalum notatum Flugge var. saurae).</title>
        <authorList>
            <person name="Vega J.M."/>
            <person name="Podio M."/>
            <person name="Orjuela J."/>
            <person name="Siena L.A."/>
            <person name="Pessino S.C."/>
            <person name="Combes M.C."/>
            <person name="Mariac C."/>
            <person name="Albertini E."/>
            <person name="Pupilli F."/>
            <person name="Ortiz J.P.A."/>
            <person name="Leblanc O."/>
        </authorList>
    </citation>
    <scope>NUCLEOTIDE SEQUENCE [LARGE SCALE GENOMIC DNA]</scope>
    <source>
        <strain evidence="1">R1</strain>
        <tissue evidence="1">Leaf</tissue>
    </source>
</reference>
<dbReference type="PANTHER" id="PTHR46250:SF15">
    <property type="entry name" value="OS01G0523800 PROTEIN"/>
    <property type="match status" value="1"/>
</dbReference>
<sequence length="148" mass="17055">MSATSGSACVRGKGKRLWTYFEDEELIKALYDLSLDQKWKSEGGFKNGYLSMLAQILLGFTAIPHIESGVRHFRTKYWSNQGYVSFKWISWDERIERWYNKNPYAKGLYGTAFPHLDTLAAIYGRDIATGEGAESLLMLLQIWRKESL</sequence>
<gene>
    <name evidence="1" type="ORF">U9M48_039183</name>
</gene>
<protein>
    <submittedName>
        <fullName evidence="1">Uncharacterized protein</fullName>
    </submittedName>
</protein>
<dbReference type="EMBL" id="CP144753">
    <property type="protein sequence ID" value="WVZ93181.1"/>
    <property type="molecule type" value="Genomic_DNA"/>
</dbReference>
<accession>A0AAQ3UJM6</accession>